<keyword evidence="9" id="KW-1133">Transmembrane helix</keyword>
<keyword evidence="7" id="KW-0812">Transmembrane</keyword>
<dbReference type="GO" id="GO:0004377">
    <property type="term" value="F:GDP-Man:Man(3)GlcNAc(2)-PP-Dol alpha-1,2-mannosyltransferase activity"/>
    <property type="evidence" value="ECO:0007669"/>
    <property type="project" value="UniProtKB-EC"/>
</dbReference>
<evidence type="ECO:0000256" key="7">
    <source>
        <dbReference type="ARBA" id="ARBA00022692"/>
    </source>
</evidence>
<dbReference type="InterPro" id="IPR001296">
    <property type="entry name" value="Glyco_trans_1"/>
</dbReference>
<evidence type="ECO:0000256" key="3">
    <source>
        <dbReference type="ARBA" id="ARBA00012645"/>
    </source>
</evidence>
<keyword evidence="5" id="KW-0328">Glycosyltransferase</keyword>
<proteinExistence type="predicted"/>
<comment type="subcellular location">
    <subcellularLocation>
        <location evidence="1">Endoplasmic reticulum membrane</location>
        <topology evidence="1">Single-pass membrane protein</topology>
    </subcellularLocation>
</comment>
<dbReference type="InterPro" id="IPR031814">
    <property type="entry name" value="ALG11_N"/>
</dbReference>
<dbReference type="InterPro" id="IPR038013">
    <property type="entry name" value="ALG11"/>
</dbReference>
<evidence type="ECO:0000256" key="12">
    <source>
        <dbReference type="ARBA" id="ARBA00032515"/>
    </source>
</evidence>
<evidence type="ECO:0000256" key="8">
    <source>
        <dbReference type="ARBA" id="ARBA00022824"/>
    </source>
</evidence>
<evidence type="ECO:0000256" key="9">
    <source>
        <dbReference type="ARBA" id="ARBA00022989"/>
    </source>
</evidence>
<evidence type="ECO:0000256" key="1">
    <source>
        <dbReference type="ARBA" id="ARBA00004389"/>
    </source>
</evidence>
<feature type="domain" description="Glycosyl transferase family 1" evidence="14">
    <location>
        <begin position="212"/>
        <end position="372"/>
    </location>
</feature>
<dbReference type="AlphaFoldDB" id="A0A2H9TLP0"/>
<sequence>MCTSQAGGGGERVLWMSIIAVQKRYPEARIVVYTLVDEDTFGIKLQGPVGFVRLVSAYFIEARWYPRLTMLLQAIGMWLMGIECLVKFKPDILIDTEGCAFAYPVFSTAKVPIVSYVHYPFISSDMMQTVANQNVSINNSPLVARSGLLTKVKSVYYGLLSRIYGFCGSQTSCSMANSEWTLEHLGKVWPKSKCTKVFPPCDLASMEALDLHNEREPVIFSLSQFRPEKNQIMQIYVMKRLFEIAPEWMGKVKLVMYGGCRNDQDVKRSEHFNQLAKDLGIESSVEIRVNISHKDILNMLSRASIGIHTMKEEHFGISIVELMASGIITVANNSGGPKSDIIHHNEDGFLCSTIEEYAQTIKQIISMPESRRLELRTKARDSAASRFSANIYEDGFLINLETVLTAQLKAA</sequence>
<gene>
    <name evidence="16" type="ORF">PSACC_01545</name>
</gene>
<dbReference type="OrthoDB" id="2276068at2759"/>
<name>A0A2H9TLP0_9FUNG</name>
<dbReference type="Pfam" id="PF15924">
    <property type="entry name" value="ALG11_N"/>
    <property type="match status" value="1"/>
</dbReference>
<protein>
    <recommendedName>
        <fullName evidence="4">GDP-Man:Man(3)GlcNAc(2)-PP-Dol alpha-1,2-mannosyltransferase</fullName>
        <ecNumber evidence="3">2.4.1.131</ecNumber>
    </recommendedName>
    <alternativeName>
        <fullName evidence="11">Asparagine-linked glycosylation protein 11</fullName>
    </alternativeName>
    <alternativeName>
        <fullName evidence="12">Glycolipid 2-alpha-mannosyltransferase</fullName>
    </alternativeName>
</protein>
<comment type="pathway">
    <text evidence="2">Protein modification; protein glycosylation.</text>
</comment>
<reference evidence="16 17" key="1">
    <citation type="submission" date="2016-10" db="EMBL/GenBank/DDBJ databases">
        <title>The genome of Paramicrosporidium saccamoebae is the missing link in understanding Cryptomycota and Microsporidia evolution.</title>
        <authorList>
            <person name="Quandt C.A."/>
            <person name="Beaudet D."/>
            <person name="Corsaro D."/>
            <person name="Michel R."/>
            <person name="Corradi N."/>
            <person name="James T."/>
        </authorList>
    </citation>
    <scope>NUCLEOTIDE SEQUENCE [LARGE SCALE GENOMIC DNA]</scope>
    <source>
        <strain evidence="16 17">KSL3</strain>
    </source>
</reference>
<evidence type="ECO:0000313" key="17">
    <source>
        <dbReference type="Proteomes" id="UP000240830"/>
    </source>
</evidence>
<dbReference type="GO" id="GO:0005789">
    <property type="term" value="C:endoplasmic reticulum membrane"/>
    <property type="evidence" value="ECO:0007669"/>
    <property type="project" value="UniProtKB-SubCell"/>
</dbReference>
<evidence type="ECO:0000256" key="10">
    <source>
        <dbReference type="ARBA" id="ARBA00023136"/>
    </source>
</evidence>
<organism evidence="16 17">
    <name type="scientific">Paramicrosporidium saccamoebae</name>
    <dbReference type="NCBI Taxonomy" id="1246581"/>
    <lineage>
        <taxon>Eukaryota</taxon>
        <taxon>Fungi</taxon>
        <taxon>Fungi incertae sedis</taxon>
        <taxon>Cryptomycota</taxon>
        <taxon>Cryptomycota incertae sedis</taxon>
        <taxon>Paramicrosporidium</taxon>
    </lineage>
</organism>
<dbReference type="GO" id="GO:0006488">
    <property type="term" value="P:dolichol-linked oligosaccharide biosynthetic process"/>
    <property type="evidence" value="ECO:0007669"/>
    <property type="project" value="EnsemblFungi"/>
</dbReference>
<keyword evidence="8" id="KW-0256">Endoplasmic reticulum</keyword>
<evidence type="ECO:0000256" key="6">
    <source>
        <dbReference type="ARBA" id="ARBA00022679"/>
    </source>
</evidence>
<comment type="catalytic activity">
    <reaction evidence="13">
        <text>an alpha-D-Man-(1-&gt;3)-[alpha-D-Man-(1-&gt;6)]-beta-D-Man-(1-&gt;4)-beta-D-GlcNAc-(1-&gt;4)-alpha-D-GlcNAc-diphospho-di-trans,poly-cis-dolichol + 2 GDP-alpha-D-mannose = an alpha-D-Man-(1-&gt;2)-alpha-D-Man-(1-&gt;2)-alpha-D-Man-(1-&gt;3)-[alpha-D-Man-(1-&gt;6)]-beta-D-Man-(1-&gt;4)-beta-D-GlcNAc-(1-&gt;4)-alpha-D-GlcNAc-diphospho-di-trans,poly-cis-dolichol + 2 GDP + 2 H(+)</text>
        <dbReference type="Rhea" id="RHEA:29523"/>
        <dbReference type="Rhea" id="RHEA-COMP:19515"/>
        <dbReference type="Rhea" id="RHEA-COMP:19516"/>
        <dbReference type="ChEBI" id="CHEBI:15378"/>
        <dbReference type="ChEBI" id="CHEBI:57527"/>
        <dbReference type="ChEBI" id="CHEBI:58189"/>
        <dbReference type="ChEBI" id="CHEBI:132511"/>
        <dbReference type="ChEBI" id="CHEBI:132515"/>
        <dbReference type="EC" id="2.4.1.131"/>
    </reaction>
    <physiologicalReaction direction="left-to-right" evidence="13">
        <dbReference type="Rhea" id="RHEA:29524"/>
    </physiologicalReaction>
</comment>
<dbReference type="SUPFAM" id="SSF53756">
    <property type="entry name" value="UDP-Glycosyltransferase/glycogen phosphorylase"/>
    <property type="match status" value="1"/>
</dbReference>
<feature type="domain" description="ALG11 mannosyltransferase N-terminal" evidence="15">
    <location>
        <begin position="4"/>
        <end position="189"/>
    </location>
</feature>
<dbReference type="STRING" id="1246581.A0A2H9TLP0"/>
<dbReference type="Proteomes" id="UP000240830">
    <property type="component" value="Unassembled WGS sequence"/>
</dbReference>
<keyword evidence="10" id="KW-0472">Membrane</keyword>
<comment type="caution">
    <text evidence="16">The sequence shown here is derived from an EMBL/GenBank/DDBJ whole genome shotgun (WGS) entry which is preliminary data.</text>
</comment>
<evidence type="ECO:0000313" key="16">
    <source>
        <dbReference type="EMBL" id="PJF18642.1"/>
    </source>
</evidence>
<dbReference type="EC" id="2.4.1.131" evidence="3"/>
<evidence type="ECO:0000259" key="14">
    <source>
        <dbReference type="Pfam" id="PF00534"/>
    </source>
</evidence>
<dbReference type="PANTHER" id="PTHR45919:SF1">
    <property type="entry name" value="GDP-MAN:MAN(3)GLCNAC(2)-PP-DOL ALPHA-1,2-MANNOSYLTRANSFERASE"/>
    <property type="match status" value="1"/>
</dbReference>
<evidence type="ECO:0000259" key="15">
    <source>
        <dbReference type="Pfam" id="PF15924"/>
    </source>
</evidence>
<evidence type="ECO:0000256" key="2">
    <source>
        <dbReference type="ARBA" id="ARBA00004922"/>
    </source>
</evidence>
<keyword evidence="17" id="KW-1185">Reference proteome</keyword>
<accession>A0A2H9TLP0</accession>
<evidence type="ECO:0000256" key="13">
    <source>
        <dbReference type="ARBA" id="ARBA00045065"/>
    </source>
</evidence>
<dbReference type="EMBL" id="MTSL01000111">
    <property type="protein sequence ID" value="PJF18642.1"/>
    <property type="molecule type" value="Genomic_DNA"/>
</dbReference>
<dbReference type="Gene3D" id="3.40.50.2000">
    <property type="entry name" value="Glycogen Phosphorylase B"/>
    <property type="match status" value="1"/>
</dbReference>
<evidence type="ECO:0000256" key="4">
    <source>
        <dbReference type="ARBA" id="ARBA00022018"/>
    </source>
</evidence>
<dbReference type="Pfam" id="PF00534">
    <property type="entry name" value="Glycos_transf_1"/>
    <property type="match status" value="1"/>
</dbReference>
<dbReference type="PANTHER" id="PTHR45919">
    <property type="entry name" value="GDP-MAN:MAN(3)GLCNAC(2)-PP-DOL ALPHA-1,2-MANNOSYLTRANSFERASE"/>
    <property type="match status" value="1"/>
</dbReference>
<keyword evidence="6" id="KW-0808">Transferase</keyword>
<evidence type="ECO:0000256" key="11">
    <source>
        <dbReference type="ARBA" id="ARBA00032060"/>
    </source>
</evidence>
<evidence type="ECO:0000256" key="5">
    <source>
        <dbReference type="ARBA" id="ARBA00022676"/>
    </source>
</evidence>